<feature type="region of interest" description="Disordered" evidence="1">
    <location>
        <begin position="529"/>
        <end position="548"/>
    </location>
</feature>
<proteinExistence type="predicted"/>
<dbReference type="EMBL" id="BLWD01000001">
    <property type="protein sequence ID" value="GFN07848.1"/>
    <property type="molecule type" value="Genomic_DNA"/>
</dbReference>
<accession>A0A7J0CZI8</accession>
<feature type="region of interest" description="Disordered" evidence="1">
    <location>
        <begin position="2560"/>
        <end position="2582"/>
    </location>
</feature>
<feature type="region of interest" description="Disordered" evidence="1">
    <location>
        <begin position="492"/>
        <end position="513"/>
    </location>
</feature>
<feature type="region of interest" description="Disordered" evidence="1">
    <location>
        <begin position="5733"/>
        <end position="5836"/>
    </location>
</feature>
<feature type="region of interest" description="Disordered" evidence="1">
    <location>
        <begin position="1388"/>
        <end position="1416"/>
    </location>
</feature>
<feature type="compositionally biased region" description="Basic and acidic residues" evidence="1">
    <location>
        <begin position="4093"/>
        <end position="4111"/>
    </location>
</feature>
<feature type="compositionally biased region" description="Polar residues" evidence="1">
    <location>
        <begin position="5809"/>
        <end position="5819"/>
    </location>
</feature>
<feature type="region of interest" description="Disordered" evidence="1">
    <location>
        <begin position="2858"/>
        <end position="2937"/>
    </location>
</feature>
<dbReference type="PANTHER" id="PTHR48148">
    <property type="entry name" value="KERATINOCYTE PROLINE-RICH PROTEIN"/>
    <property type="match status" value="1"/>
</dbReference>
<feature type="compositionally biased region" description="Low complexity" evidence="1">
    <location>
        <begin position="5758"/>
        <end position="5769"/>
    </location>
</feature>
<protein>
    <recommendedName>
        <fullName evidence="2">OTU domain-containing protein</fullName>
    </recommendedName>
</protein>
<feature type="region of interest" description="Disordered" evidence="1">
    <location>
        <begin position="6851"/>
        <end position="6911"/>
    </location>
</feature>
<organism evidence="3 4">
    <name type="scientific">Streptomyces microflavus</name>
    <name type="common">Streptomyces lipmanii</name>
    <dbReference type="NCBI Taxonomy" id="1919"/>
    <lineage>
        <taxon>Bacteria</taxon>
        <taxon>Bacillati</taxon>
        <taxon>Actinomycetota</taxon>
        <taxon>Actinomycetes</taxon>
        <taxon>Kitasatosporales</taxon>
        <taxon>Streptomycetaceae</taxon>
        <taxon>Streptomyces</taxon>
    </lineage>
</organism>
<feature type="compositionally biased region" description="Pro residues" evidence="1">
    <location>
        <begin position="2645"/>
        <end position="2657"/>
    </location>
</feature>
<dbReference type="PROSITE" id="PS50802">
    <property type="entry name" value="OTU"/>
    <property type="match status" value="1"/>
</dbReference>
<feature type="compositionally biased region" description="Pro residues" evidence="1">
    <location>
        <begin position="237"/>
        <end position="247"/>
    </location>
</feature>
<feature type="region of interest" description="Disordered" evidence="1">
    <location>
        <begin position="1110"/>
        <end position="1137"/>
    </location>
</feature>
<evidence type="ECO:0000313" key="4">
    <source>
        <dbReference type="Proteomes" id="UP000498740"/>
    </source>
</evidence>
<feature type="region of interest" description="Disordered" evidence="1">
    <location>
        <begin position="4342"/>
        <end position="4407"/>
    </location>
</feature>
<feature type="region of interest" description="Disordered" evidence="1">
    <location>
        <begin position="560"/>
        <end position="609"/>
    </location>
</feature>
<feature type="compositionally biased region" description="Basic and acidic residues" evidence="1">
    <location>
        <begin position="4043"/>
        <end position="4063"/>
    </location>
</feature>
<feature type="compositionally biased region" description="Basic and acidic residues" evidence="1">
    <location>
        <begin position="3846"/>
        <end position="3867"/>
    </location>
</feature>
<dbReference type="NCBIfam" id="NF012197">
    <property type="entry name" value="lonely_Cys"/>
    <property type="match status" value="2"/>
</dbReference>
<reference evidence="3 4" key="1">
    <citation type="submission" date="2020-05" db="EMBL/GenBank/DDBJ databases">
        <title>Whole genome shotgun sequence of Streptomyces microflavus NBRC 13062.</title>
        <authorList>
            <person name="Komaki H."/>
            <person name="Tamura T."/>
        </authorList>
    </citation>
    <scope>NUCLEOTIDE SEQUENCE [LARGE SCALE GENOMIC DNA]</scope>
    <source>
        <strain evidence="3 4">NBRC 13062</strain>
    </source>
</reference>
<feature type="region of interest" description="Disordered" evidence="1">
    <location>
        <begin position="2758"/>
        <end position="2796"/>
    </location>
</feature>
<feature type="region of interest" description="Disordered" evidence="1">
    <location>
        <begin position="5909"/>
        <end position="5930"/>
    </location>
</feature>
<feature type="region of interest" description="Disordered" evidence="1">
    <location>
        <begin position="234"/>
        <end position="253"/>
    </location>
</feature>
<feature type="region of interest" description="Disordered" evidence="1">
    <location>
        <begin position="788"/>
        <end position="811"/>
    </location>
</feature>
<evidence type="ECO:0000256" key="1">
    <source>
        <dbReference type="SAM" id="MobiDB-lite"/>
    </source>
</evidence>
<dbReference type="SUPFAM" id="SSF81298">
    <property type="entry name" value="Adenylylcyclase toxin (the edema factor)"/>
    <property type="match status" value="1"/>
</dbReference>
<feature type="compositionally biased region" description="Pro residues" evidence="1">
    <location>
        <begin position="1396"/>
        <end position="1414"/>
    </location>
</feature>
<feature type="region of interest" description="Disordered" evidence="1">
    <location>
        <begin position="3846"/>
        <end position="3936"/>
    </location>
</feature>
<feature type="compositionally biased region" description="Pro residues" evidence="1">
    <location>
        <begin position="495"/>
        <end position="505"/>
    </location>
</feature>
<evidence type="ECO:0000313" key="3">
    <source>
        <dbReference type="EMBL" id="GFN07848.1"/>
    </source>
</evidence>
<feature type="compositionally biased region" description="Pro residues" evidence="1">
    <location>
        <begin position="2865"/>
        <end position="2877"/>
    </location>
</feature>
<evidence type="ECO:0000259" key="2">
    <source>
        <dbReference type="PROSITE" id="PS50802"/>
    </source>
</evidence>
<gene>
    <name evidence="3" type="ORF">Smic_64040</name>
</gene>
<dbReference type="InterPro" id="IPR003323">
    <property type="entry name" value="OTU_dom"/>
</dbReference>
<sequence length="6911" mass="734216">MNSLVVNAYTARHTYGIPEKNFNKFRDVARDRNVVVDVRPTNPSAPKWLDAGAMPKPQDIKAKTVSDVDVLLGADAGNVGLVGYFKPVLPDQGSVPVDAWDRVLSRFNQRSTEFHELAGKMAQYEADGKFTVHDGIVFGFDGEGGRRPITGDHDLFDVSAPDGSRVSLPEHDALIEEMRAKDMAVAHGAHMFWNPPTAFDKSVFDKIVSSHEGSSGEPLLRFSPGNDHAVLVHPEPRPSSVPSPSPSGRPESIAEDVDLFSKGTGTPGLAETVHVDGQALRRLRTRADGDCLFRSLLDTARSHDVPPAWAARNVAGLRSLLRDRLTGSELLAPDVEATPDPVLAVVDDLRMTALAGVRNPEARERIGQRWDRIEQAVVSGGDGRRWRRILRDSGYPHLADVAPTPADARRLGTDGLILAAAELPALWSSPFADALPLALAHTLDIELRLVGPDASAPAGTSVTPLNPGGHGGALHLAYNGSDHFDALVPAAAVPAPTPTPTPTPAPATQDPAGTDVFGEWLRSMGGVTDLDAPAEETPDRGDPVPLETQLERHRPARLLTGEDARPPGPAPRTVTFDDGSRLPTVLISPDADPDDGSTGPGARTDGTPKAGLLNGLGVLTLRSPEQVANEVFDQLPKKLRAQFDEAELLRLLKDQPGAFTAPRGARFVGREKSGVGHEMVVEAVPYHRWERFGEVGGATVRLDTMRRGQSGTGGGRSVGVGRRVAAALGMGPPLNWMLKIGVSLGWTRRTDYTQGTQAYHQSEYRAWEGSHLHLDDVHYRVRVERVTEAPKTPAPTPPGPGTAPAATPRWQRSEVHSAAFAMRDGLSWRLPDDLTVPFKGPKRAPETLTFPDGAEPRITDTTALHLTDPPEDVALAISGARPGSSAHRTLVSYVRPGRLLGLFGRFAGPVSGPELTRGSGQHPLGHLIVERSIPHRATLVTESVKAEVRDLAQTTYQNQRAHVRDTRLGVQVTAGPNYTLIGPETDVRLQGGPLVRTDLSTGRGHYLGADAARKVTGRVRNHPMALYRVERTLMVRKAGQPASAAQPVRVVSLDWYSTQDARRLAGWDSRTPGATGPNPDAEPPVPWYLTRQDPVHLGGQVRAEGFVPDRRPAAQPAPATTTTAPAPAPAPAPQDPLKAFTDTVLDTLHRAYPSLFVPPLMLRHPHLAKLWYGDGRMRTALHNERQVREALNRPSLAQSLDDLTTTGVPVTLTEDGKVRRGHHTLILRARLTDRQFETTLSERSLRNAVVGTEVSGQGQQESTTLSAGVELGISPRDHDKDPAAGVPRQAGNVSLGARYAQTRARATKNTVAVAHDQLTFQNGADLYSYQVELGATFEGHRRPRGWTRLVTVGLLGAGVFVSKVTERPLFTRGTETVGRVELAVPAAHGSDRHTPADPPATGPAPAPAPTPVPRPLASTEADQLLDGTRPLPRTAASDRQLVNKLLSAPHVVLSTEGGEQRQRLVQDTADRATGASWHVSAPGTPIRTALRRAMANLGVAGQLGQYLGPFGSRITGLTGAGPFSTHYLKAAVRGELDNVRVKSDPKPGSLEATIGNEHRVAGTSSTGTRTTLGLQGAVTPLQQTPGQPAVVGAYSTALQYAWGKGRSISQTLTRGRNTTLSYAGRMYLVVADATETVAVRDRWTAAMGAVGTRAGGGISSAAGRISERLGRGLAPRRAAAALQRVRDAVMFHLPMQDAIEAGLAPDGLGTTTPANLGGGYKLPPFLRRRHFPSHPSGQLDASRAAQQLMGQLERMGVPSHDREQVLQRLSPDFLRSHVHELTTDGMALPVRYRTWTSPHHLPVGGSPGQLKLTLTPVTTTVERLRTGYELEDYRTTARDDVEGRSQDRGADVTLSASERAAGSGVLVANPALQGTAAKQRSSNVTEAVGSTTMPNIATTQAHAEIVTTYTLTATLVDASGKPLGPTATAPVGSLNEILPASLLTPDGEGTDGALTEQDLPEPDHAVRILTADQARPEGIARWRTTDGESGEADPDILPFDDVIGSGILAVDVLGSANVQDALTLATARADGFPGDTDLGKRHTGTTLTERVRMARHTPLTALGTAPAQAQQEATSQVGLTAGFREALGADGSPLPTQSSARLLGQSHTADSRLYAKMHRTGARLLAVENKPRMEAMQRRKTGDALEAGITDNVEGAVSTSPLAGNSNAGVTNPGATVPIGGTNDSTALKSATDTTLGTHVKVLTDRSMLFAVPVSWLSVAEVDHRVTDSRPMQALGKPKRGPRAVEAETTALVWLREDIARDYGLLDDTTFPDEARTAWDDQAKAAADLATAEKNYYDARAKTRETWLDLSADEQTALGDDDRATVLPQAVAHSPAVTAWQTAREEVRRWQQRLDAAAKDHHRLHLAAARLTAHHQGSGSVPVKGVPQEYTAPDWRSEAPEPYKVTAATDSAPGTLTSPDGRTVHEVHEVPHDGASFFHALLATARDRGKLPFLLDADLADRFAAAPGDPALTARAVDSVRDRLAWALADDGNEDLLDGLALDAADTFTQAELDYAEIDLTAGQQAEFDAFGRLPQTVWPSPEQRVALATAALYRPFTAEPAANPDAGDPAPPERRAGDHGGADVLPALAARVLGTPVTVVTGEGRPQMFLPHGADPATADPASGPVLFAADGFFSAALAPGTVPPPTTALPAPPTTSAPSGSTESAPKPPAHRSHPTPPWLPPADTSGPRYRLDRDGLLTAPDGATYTQGTPAGRGNGFFAALSTALRQAAEQPGRDPQAAARLRIRAGASPAQLMRLNGLPGDRAERDALFSPPPLRERPGAPAPSRDARDGHLRRHLAHAPWGPDADRAVAEWAAKATGATVTLIEENGTAHTYAGPSADAPVLRLRRRGGDFVPLLLRTPAPTPKAPAPAPKPETPEPSLTGEGPGLPGEEEAYELSTLSGAEPQPQPHDNTDPGTDSDSDSEGEENTPIWADPEWLTAVFGPQWSRAPRARLQETSEALYELVEEAAAGRPTRDGLADLVRHVLHLPTRARVSNQDVLDLGALALEASSDDLASVEDLAVYFVDRQIESRRDALAEETLLRTADRTPAGRNFTEKGPGLPAPDAYLAERSGRAAEQSAPWRNPYLFVAGAAEGGGVEIVTPWRTFVVRDAVEMARIISYDSRRPGGADIVLALPPAFAAQVADLVAGTTARPVWYPLGPAEVATHPTTGAAHLVVHRGAGQTGPDWTTPPPPQEPGLPGARDHSGDTDSDDGSDSSSGSTSDGDAEFDRLADQLQWEHRVDALRPRPLVTRDYQVIDDSGTGVLFTEPGPRTVGEVRTEEGAEGPALVLPQQTPGTVPAADRPPLHISADRTVALLSAGDDTTGRGRQVYATRAAIERSSARLAAAGAGVRLEADPSVRVVPDQEDGTPGEPLFRVEPRFLTASGASEHAFTRDFARMVAGTDAAPLSHLAFRGPDGTVATAPVNGLHGREVTGTHHLAQALTEVARGTRPATAVTLDWAVRQAGRDPRFTGGVVGAPTPGEAYGQALSHTQDNALRGPLTRAAARAGVNEFAWAEVGEGYLIQSVSTTNDGGAQLFTHNHAKPGDPVGPHAPYHFAQVVLASEDGTHQITLENETHSRTEIPADQLDAVVDENLDRYDEAQLALLAQETDHRAEAARRDGADPAEIARLDGFVRAARALAAVHEAEHVRWYFTEDRPEHALAQREVDQARARARDAVRSAAPVPHDKDQWYFRAYSKRPGESAHAVNAALLSDRSPAVSNPLTTVALHGHALRPDRRTVRFAEQQHTLSPDADENLDALALYLARTGLWNSANGLPLPTVTVTGHGNRSRTSGRKRADAVGRALGDRLARLLRTFQKGAPGPHVRLSDFTLTLDAQRVRRATDPDRGRVVTVDIDDHRHTSPPESGRPAPAGEPLRTEPPALPRPTGGPAPEASPLVGTDPATTGSRTSFDRGPSRPGRRSATPSPDRGVPVPAWVRARIRYAEESVAFERRLAEHLAENEAVTEEFRKMARAAWDRARQQYPRALATFGSENPSMPGTVGTSRPALQQVLRTGNLRELVTFLFQGISSDLVPEMLGGREDPNPEIEGERPSRRQAEGRTELELLAAQLNLDDTLSVAEKQAALTRATREHTVQADPDDVRPPLSRAERPFAVNELGLTWMPASSVYDLAMSSGLQGASEDSGGLVLTGTAGSTYRFLVHAARMRDQWGLDLDLGLIRAGMIAMSLSAGHHSFHEVMRGAQLALDSLPGHDPALDYQDNWGRYWNVHPLTEQELREHVARDGRFPDEHAQEVLDADTPAPALNSAPSGGRAVPTGPDADLDTAWEEHRRARSAFGAAAVGGSPEALAEVDRARGLLEQAEQRLWALGVAPDALGAARTADDDQGDATGPLTPAPAVSRDTEQRRYIAEQLTADDLPPAPAPPGAEETVGSDELREAGATHSPGLRAEMMLRGDGRLPAGALSPLDLARVRLVRADDGTQALDAVAASVARRLWAGTYADVRDAAPEGRDATETARAWSAAVALVLPPEPHPVLADSRYAGGAFRDAVRRVAGHLLAAEAGAEGVRASAAELADTLRTGLGLAPRWTVPVGGPTAGEAAPGRPALQSRPGGDMPDLDMPDLDLGQDPAQGPLPDMGVDMDMDLDLSGLDLPDAFPSALDSLDLDALDALAGIDALGDLGDPGDLPDFDFSFGLPAPVPIGPGVGGGQPVYAVPAAPPARPLTTLPALTLVPFAPQTTGTADSAERGVERLAHQVARTALRNRRNRVPLPRIDIAGYGADARGAGTARDRDQAAQAQGDLRARAARDLFVRHLDHALRTLQAGLPAGATPLRPQDFTITARGRSRVPGQGASVAPTGQIGREELGRQATIGVTSPRHAAALDALDALRRTDPALRSGPLDVDAVARRIWHLAPSVLVDPEMRRDLYTLTGRAVAAGRATGLAALTAFHLEEHGLLADDRARHVTAGGNRVPGLNWTGTATAELDTLFVDRLTTGPTGAPAPTGNADVAPWPWDPAPYPVLADGSHDRVTAQLPDGTTWELDADEFAELVAADLTRHPLPEHAPIVLAVPSAGDRYLELPRKLAERTGRTVWVHSGLAQRNPDPTATSTVAVLHRDGLPDGTWLPVRPGLAPDPDDDAPAWHREVLTQPIVSSRTGEQTGRSFHRPAELVGERESYRDLDHMSFYVHWDAATNTYSGKLPMRDPGPADKAYRLAGHGLPGGLSLPLADGSSRTVDRDEAAGWLRRRKSLSSLPQDHWVDLVICHSGAPGQGSAQDVSQLDGVLPAPFTADPLSDDALSLGQHLANRLRRTTRLSYSSQGVVRFGDGPVRVLATDAQGRPWWWETSRPEPDDAELDRLAEQAGFQGGPSPRVRSELLRVVRALKLVVGPDVQVADDFPALVAGAAAVVNMWFTDPELQPTGPFWPQLLSQVIAAHPLAAHPLAAHPLAAHPLAAGGVDGDVTRQVLAEAAKAWRNSGGSLPVSGFVPLPQLRTAAAWLSDSAAVDRAAVDALRLTDPADAPAHRTRMFWARVRAEETLPGPGPAADLLTVRALRLDQDAQVDDALRDRARALLTRGFAAGRNMADPDVVGAYAVEAAGALAAPALLTTVGAAFGSGRDWRGLGTLLPRLDGFRVADTTVDAPWAGQDADGKDRPVPYAVRASVDLEDSSRVQVTVGAATHRLSAAEFAELLSSDADLLGIQSATPVLLLLDGLSGPTPELAETVARRLGRPVWWSTSPVELSAPDAAEGELPVLAPDLFSAARPSATDWRFTAPSVPDLGTQTVPATPAPGPGAPTPATNSAPTAGTRTPQGTAPAEPEPIEQGAEQGITPAPAAPEPITTAPADNAPNSARNQRSSVGDPMEGVESTSVPTAPTAPALPAVPVAPASVRALQPLPPRTLVAYGRDETSPSAQGDRTLELLAAQVAATGLRNRRAGASLPRVEVTGYGADIRPDRPSTGSPARRRATTARHRFTRLLASELERLQRDLPADAPRLTAQEFAVVVKAMARVPADWVGTGALAQVTRAELGRQATIVLHQPPDAVAVQKLDSLRRRDRALRDRPLDVDAIARRVLHLDPGATVQQHTRQELFGLVGRAAAAGRATGFPALAAYHLSELGVTAPGRAQHFTVGGSRVPGLNWGTSDVIGLDTTQGDLLEADPAGGYDVLSTSPTPWPSSTTPYVVAAEGGPDRVEARLPDGTVRELGVEEFVELVAADLAREALPPGTPVVLAVPFAADGYLDLPRRLADRTGRTVWAHSGRITVESAPGEASTIDVVRTPKAPRGDWIASDPGLGPDDDDTPGWHHEVVSRALVSALSGRQIGRASHHPAEFARDFEDDDRHLDRMATFVHDHPATGRTSGELDLPRPGPEDRAYRLDLHGSPGSLTLALRDGTTRDIDEREAGPWLRRRKSLTTLPEDHWVDLVVCWSGAPRDSAVPKPGTASDAYGGPFVADPLATVSMGQHVANATGRAVRLAYGPQGTRRSNGRYQRTLFADAQGRRRAWALARPEPDEDELDRLAEAAGVSPGDGEVSDEMRTATLRLVRALRITFGHDVDDDPGFGDLLRGAAAVDQMWRSDSDFEEAGPFTLDLLHRVVAAHPDAAAGVDGRTTRRVLAAAAEQWARYPGDGLASFVDLPAVEAAAQWLAEGDVEDEAAAVLRVRTDEVGEAAMSRMFWARVKAEETLPGTGPDAQEFAARVLHLEPDPSAAHARRTEALDVLTRAFAVGREASDPDIAAAYALKEAGAYDDTALDTVQGASDGTGRDYTGGASQDVDLARFRTPAGLVDAPWAQGKDRPVPYPVRVVADADDPDLVEVSWGGDTYGTTADEFAELLAADPVLARTELTVPVLLALPDRAADAADLADRIARRLGRTVWWTDFPVDLSGTDDAGDPVLTLHPADDGTVPGAAPWQRTRPAHPASAEDAPRPVPAPLPRSGRSDDYRTGASAPTT</sequence>
<feature type="compositionally biased region" description="Low complexity" evidence="1">
    <location>
        <begin position="2560"/>
        <end position="2569"/>
    </location>
</feature>
<feature type="region of interest" description="Disordered" evidence="1">
    <location>
        <begin position="1066"/>
        <end position="1085"/>
    </location>
</feature>
<feature type="region of interest" description="Disordered" evidence="1">
    <location>
        <begin position="3184"/>
        <end position="3230"/>
    </location>
</feature>
<feature type="compositionally biased region" description="Low complexity" evidence="1">
    <location>
        <begin position="2658"/>
        <end position="2667"/>
    </location>
</feature>
<feature type="region of interest" description="Disordered" evidence="1">
    <location>
        <begin position="4040"/>
        <end position="4063"/>
    </location>
</feature>
<feature type="domain" description="OTU" evidence="2">
    <location>
        <begin position="280"/>
        <end position="490"/>
    </location>
</feature>
<feature type="region of interest" description="Disordered" evidence="1">
    <location>
        <begin position="3786"/>
        <end position="3806"/>
    </location>
</feature>
<dbReference type="PANTHER" id="PTHR48148:SF3">
    <property type="entry name" value="KERATINOCYTE PROLINE-RICH PROTEIN"/>
    <property type="match status" value="1"/>
</dbReference>
<dbReference type="Proteomes" id="UP000498740">
    <property type="component" value="Unassembled WGS sequence"/>
</dbReference>
<feature type="compositionally biased region" description="Pro residues" evidence="1">
    <location>
        <begin position="792"/>
        <end position="801"/>
    </location>
</feature>
<feature type="region of interest" description="Disordered" evidence="1">
    <location>
        <begin position="2645"/>
        <end position="2715"/>
    </location>
</feature>
<name>A0A7J0CZI8_STRMI</name>
<feature type="region of interest" description="Disordered" evidence="1">
    <location>
        <begin position="4556"/>
        <end position="4590"/>
    </location>
</feature>
<comment type="caution">
    <text evidence="3">The sequence shown here is derived from an EMBL/GenBank/DDBJ whole genome shotgun (WGS) entry which is preliminary data.</text>
</comment>
<feature type="compositionally biased region" description="Basic and acidic residues" evidence="1">
    <location>
        <begin position="2572"/>
        <end position="2582"/>
    </location>
</feature>
<feature type="compositionally biased region" description="Low complexity" evidence="1">
    <location>
        <begin position="1113"/>
        <end position="1125"/>
    </location>
</feature>
<dbReference type="InterPro" id="IPR035099">
    <property type="entry name" value="Anthrax_toxin_C-terminal"/>
</dbReference>
<feature type="region of interest" description="Disordered" evidence="1">
    <location>
        <begin position="4092"/>
        <end position="4111"/>
    </location>
</feature>
<feature type="compositionally biased region" description="Acidic residues" evidence="1">
    <location>
        <begin position="2920"/>
        <end position="2930"/>
    </location>
</feature>
<feature type="compositionally biased region" description="Low complexity" evidence="1">
    <location>
        <begin position="5791"/>
        <end position="5806"/>
    </location>
</feature>